<comment type="caution">
    <text evidence="2">The sequence shown here is derived from an EMBL/GenBank/DDBJ whole genome shotgun (WGS) entry which is preliminary data.</text>
</comment>
<accession>A0A834PD07</accession>
<proteinExistence type="predicted"/>
<dbReference type="EMBL" id="JACSDY010000002">
    <property type="protein sequence ID" value="KAF7435808.1"/>
    <property type="molecule type" value="Genomic_DNA"/>
</dbReference>
<sequence length="257" mass="29462">MWDGDGMLRYFNSPETFEIRRKKHFGKTLKYAAIRPVVLALHNLNIISKYRKYYRPRSHHVEVAASGDPRANGDSTLKFANQTESFTVGLLIASENTTPVPADTGDSVLSILPVFRADILRFAKKKKRGREREEQKKKMRREESQNVCTRGKDGAEKKRKKRISVSCNGNMHVLKFGAGGPRLRVTSTQQNLSSTLTVTGSVFLCTPTSEHHWSLRMSFLLIFWTSGHWLHLCDVNINESLIDFNKYRFSFTLYSDE</sequence>
<dbReference type="AlphaFoldDB" id="A0A834PD07"/>
<evidence type="ECO:0000256" key="1">
    <source>
        <dbReference type="SAM" id="MobiDB-lite"/>
    </source>
</evidence>
<keyword evidence="3" id="KW-1185">Reference proteome</keyword>
<feature type="compositionally biased region" description="Basic and acidic residues" evidence="1">
    <location>
        <begin position="130"/>
        <end position="156"/>
    </location>
</feature>
<organism evidence="2 3">
    <name type="scientific">Vespula pensylvanica</name>
    <name type="common">Western yellow jacket</name>
    <name type="synonym">Wasp</name>
    <dbReference type="NCBI Taxonomy" id="30213"/>
    <lineage>
        <taxon>Eukaryota</taxon>
        <taxon>Metazoa</taxon>
        <taxon>Ecdysozoa</taxon>
        <taxon>Arthropoda</taxon>
        <taxon>Hexapoda</taxon>
        <taxon>Insecta</taxon>
        <taxon>Pterygota</taxon>
        <taxon>Neoptera</taxon>
        <taxon>Endopterygota</taxon>
        <taxon>Hymenoptera</taxon>
        <taxon>Apocrita</taxon>
        <taxon>Aculeata</taxon>
        <taxon>Vespoidea</taxon>
        <taxon>Vespidae</taxon>
        <taxon>Vespinae</taxon>
        <taxon>Vespula</taxon>
    </lineage>
</organism>
<protein>
    <submittedName>
        <fullName evidence="2">Uncharacterized protein</fullName>
    </submittedName>
</protein>
<feature type="region of interest" description="Disordered" evidence="1">
    <location>
        <begin position="126"/>
        <end position="162"/>
    </location>
</feature>
<name>A0A834PD07_VESPE</name>
<reference evidence="2" key="1">
    <citation type="journal article" date="2020" name="G3 (Bethesda)">
        <title>High-Quality Assemblies for Three Invasive Social Wasps from the &lt;i&gt;Vespula&lt;/i&gt; Genus.</title>
        <authorList>
            <person name="Harrop T.W.R."/>
            <person name="Guhlin J."/>
            <person name="McLaughlin G.M."/>
            <person name="Permina E."/>
            <person name="Stockwell P."/>
            <person name="Gilligan J."/>
            <person name="Le Lec M.F."/>
            <person name="Gruber M.A.M."/>
            <person name="Quinn O."/>
            <person name="Lovegrove M."/>
            <person name="Duncan E.J."/>
            <person name="Remnant E.J."/>
            <person name="Van Eeckhoven J."/>
            <person name="Graham B."/>
            <person name="Knapp R.A."/>
            <person name="Langford K.W."/>
            <person name="Kronenberg Z."/>
            <person name="Press M.O."/>
            <person name="Eacker S.M."/>
            <person name="Wilson-Rankin E.E."/>
            <person name="Purcell J."/>
            <person name="Lester P.J."/>
            <person name="Dearden P.K."/>
        </authorList>
    </citation>
    <scope>NUCLEOTIDE SEQUENCE</scope>
    <source>
        <strain evidence="2">Volc-1</strain>
    </source>
</reference>
<evidence type="ECO:0000313" key="3">
    <source>
        <dbReference type="Proteomes" id="UP000600918"/>
    </source>
</evidence>
<gene>
    <name evidence="2" type="ORF">H0235_003999</name>
</gene>
<evidence type="ECO:0000313" key="2">
    <source>
        <dbReference type="EMBL" id="KAF7435808.1"/>
    </source>
</evidence>
<dbReference type="Proteomes" id="UP000600918">
    <property type="component" value="Unassembled WGS sequence"/>
</dbReference>